<evidence type="ECO:0000313" key="2">
    <source>
        <dbReference type="Proteomes" id="UP000178690"/>
    </source>
</evidence>
<name>A0A1G2PJL9_TERXR</name>
<dbReference type="EMBL" id="MHST01000020">
    <property type="protein sequence ID" value="OHA48463.1"/>
    <property type="molecule type" value="Genomic_DNA"/>
</dbReference>
<reference evidence="1 2" key="1">
    <citation type="journal article" date="2016" name="Nat. Commun.">
        <title>Thousands of microbial genomes shed light on interconnected biogeochemical processes in an aquifer system.</title>
        <authorList>
            <person name="Anantharaman K."/>
            <person name="Brown C.T."/>
            <person name="Hug L.A."/>
            <person name="Sharon I."/>
            <person name="Castelle C.J."/>
            <person name="Probst A.J."/>
            <person name="Thomas B.C."/>
            <person name="Singh A."/>
            <person name="Wilkins M.J."/>
            <person name="Karaoz U."/>
            <person name="Brodie E.L."/>
            <person name="Williams K.H."/>
            <person name="Hubbard S.S."/>
            <person name="Banfield J.F."/>
        </authorList>
    </citation>
    <scope>NUCLEOTIDE SEQUENCE [LARGE SCALE GENOMIC DNA]</scope>
    <source>
        <strain evidence="2">RIFCSPHIGHO2_01_FULL_58_15</strain>
    </source>
</reference>
<dbReference type="Proteomes" id="UP000178690">
    <property type="component" value="Unassembled WGS sequence"/>
</dbReference>
<protein>
    <submittedName>
        <fullName evidence="1">Uncharacterized protein</fullName>
    </submittedName>
</protein>
<evidence type="ECO:0000313" key="1">
    <source>
        <dbReference type="EMBL" id="OHA48463.1"/>
    </source>
</evidence>
<organism evidence="1 2">
    <name type="scientific">Terrybacteria sp. (strain RIFCSPHIGHO2_01_FULL_58_15)</name>
    <dbReference type="NCBI Taxonomy" id="1802363"/>
    <lineage>
        <taxon>Bacteria</taxon>
        <taxon>Candidatus Terryibacteriota</taxon>
    </lineage>
</organism>
<comment type="caution">
    <text evidence="1">The sequence shown here is derived from an EMBL/GenBank/DDBJ whole genome shotgun (WGS) entry which is preliminary data.</text>
</comment>
<sequence>MGFLIVPPEFALVVGWLWSFFADWWWLIAPPVFLFFLHDLWLFALRWQYFYTLEWTLLEIRPPQIVERTPQAMEQVFAGLHGMWTNIRPDEKYWKGKVQNWMSCEIASVNGETRFFIRVLSKHRNLVEAHVWAQYPDAEILEADDYTASVPQDIPGATWDLWGTEFVLQKPDGYPIRTYIEFEAPVEERRIDPLSALLEVMGSLGPGEQIWFHIIAEPLFDGWKKQGDELVAKLIGRPQATRKGLIAGVLEATLGEMGKFLLEVLRIGFPQVGPPQAPQKPMRPELPSLMMHLSPGEKLIVEEIERNISKLGFRTGIRVAYLAKREVYKAATPSAIYGAIRQFNSAHLNSFVPNMNVTPSISYLFPKQRNHYRKRYLGRYLRYRLFARRRFIFNIEELATIFHFPGTMVSKAPSVTRMEAKRGEPPQALPTA</sequence>
<dbReference type="STRING" id="1802363.A2682_04070"/>
<gene>
    <name evidence="1" type="ORF">A2682_04070</name>
</gene>
<proteinExistence type="predicted"/>
<dbReference type="AlphaFoldDB" id="A0A1G2PJL9"/>
<accession>A0A1G2PJL9</accession>